<evidence type="ECO:0000313" key="5">
    <source>
        <dbReference type="Proteomes" id="UP000465031"/>
    </source>
</evidence>
<evidence type="ECO:0000313" key="4">
    <source>
        <dbReference type="Proteomes" id="UP000076717"/>
    </source>
</evidence>
<dbReference type="Proteomes" id="UP000076717">
    <property type="component" value="Unassembled WGS sequence"/>
</dbReference>
<accession>A0A162FZ12</accession>
<sequence>MNASTDRAAALTVAATLTRQAENHRGIPRWYAVFSTLLFLLGVGVVTVGVVVGWFVPFVGVVVLTLNAASFPFLLASWRVNGVIPRDGRLARIRYWAVTPLVLVVMLALWLVALTLGPASAVGVWLAIVVPFALEHANRLHLWWKR</sequence>
<reference evidence="3" key="3">
    <citation type="submission" date="2019-12" db="EMBL/GenBank/DDBJ databases">
        <title>Complete and Draft Genome Sequences of New Strains and Members of Some Known Species of the Genus Rathayibacter isolated from Plants.</title>
        <authorList>
            <person name="Tarlachkov S.V."/>
            <person name="Starodumova I.P."/>
            <person name="Dorofeeva L.V."/>
            <person name="Prisyazhnaya N.V."/>
            <person name="Leyn S.A."/>
            <person name="Zlamal J.E."/>
            <person name="Elane M.L."/>
            <person name="Osterman A.L."/>
            <person name="Nadler S.A."/>
            <person name="Subbotin S.A."/>
            <person name="Evtushenko L.I."/>
        </authorList>
    </citation>
    <scope>NUCLEOTIDE SEQUENCE</scope>
    <source>
        <strain evidence="3">VKM Ac-2761</strain>
    </source>
</reference>
<keyword evidence="4" id="KW-1185">Reference proteome</keyword>
<dbReference type="OrthoDB" id="10007606at2"/>
<dbReference type="EMBL" id="LIIN01000031">
    <property type="protein sequence ID" value="KZX21640.1"/>
    <property type="molecule type" value="Genomic_DNA"/>
</dbReference>
<dbReference type="RefSeq" id="WP_068209715.1">
    <property type="nucleotide sequence ID" value="NZ_CP047186.1"/>
</dbReference>
<name>A0A162FZ12_9MICO</name>
<feature type="transmembrane region" description="Helical" evidence="1">
    <location>
        <begin position="119"/>
        <end position="137"/>
    </location>
</feature>
<keyword evidence="1" id="KW-0472">Membrane</keyword>
<evidence type="ECO:0000313" key="3">
    <source>
        <dbReference type="EMBL" id="QHC56501.1"/>
    </source>
</evidence>
<evidence type="ECO:0000256" key="1">
    <source>
        <dbReference type="SAM" id="Phobius"/>
    </source>
</evidence>
<organism evidence="2 4">
    <name type="scientific">Rathayibacter tanaceti</name>
    <dbReference type="NCBI Taxonomy" id="1671680"/>
    <lineage>
        <taxon>Bacteria</taxon>
        <taxon>Bacillati</taxon>
        <taxon>Actinomycetota</taxon>
        <taxon>Actinomycetes</taxon>
        <taxon>Micrococcales</taxon>
        <taxon>Microbacteriaceae</taxon>
        <taxon>Rathayibacter</taxon>
    </lineage>
</organism>
<keyword evidence="1" id="KW-0812">Transmembrane</keyword>
<reference evidence="2 4" key="1">
    <citation type="submission" date="2015-08" db="EMBL/GenBank/DDBJ databases">
        <title>Draft Genome Sequence of Rathayibacter sp. Strain VKM Ac-2596 Isolated from Leaf Gall Induced by Plant-Parasitic Nematodes.</title>
        <authorList>
            <person name="Vasilenko O.V."/>
            <person name="Starodumova I.P."/>
            <person name="Tarlachkov S.V."/>
            <person name="Dorofeeva L.V."/>
            <person name="Evtushenko L.I."/>
        </authorList>
    </citation>
    <scope>NUCLEOTIDE SEQUENCE [LARGE SCALE GENOMIC DNA]</scope>
    <source>
        <strain evidence="2 4">VKM Ac-2596</strain>
    </source>
</reference>
<dbReference type="Proteomes" id="UP000465031">
    <property type="component" value="Chromosome"/>
</dbReference>
<feature type="transmembrane region" description="Helical" evidence="1">
    <location>
        <begin position="30"/>
        <end position="52"/>
    </location>
</feature>
<dbReference type="PATRIC" id="fig|1671680.3.peg.1310"/>
<dbReference type="AlphaFoldDB" id="A0A162FZ12"/>
<gene>
    <name evidence="2" type="ORF">ACH61_01242</name>
    <name evidence="3" type="ORF">GSU10_13255</name>
</gene>
<protein>
    <submittedName>
        <fullName evidence="2">Uncharacterized protein</fullName>
    </submittedName>
</protein>
<dbReference type="KEGG" id="rte:GSU10_13255"/>
<evidence type="ECO:0000313" key="2">
    <source>
        <dbReference type="EMBL" id="KZX21640.1"/>
    </source>
</evidence>
<feature type="transmembrane region" description="Helical" evidence="1">
    <location>
        <begin position="93"/>
        <end position="113"/>
    </location>
</feature>
<dbReference type="EMBL" id="CP047186">
    <property type="protein sequence ID" value="QHC56501.1"/>
    <property type="molecule type" value="Genomic_DNA"/>
</dbReference>
<feature type="transmembrane region" description="Helical" evidence="1">
    <location>
        <begin position="58"/>
        <end position="81"/>
    </location>
</feature>
<keyword evidence="1" id="KW-1133">Transmembrane helix</keyword>
<proteinExistence type="predicted"/>
<reference evidence="5" key="2">
    <citation type="submission" date="2019-12" db="EMBL/GenBank/DDBJ databases">
        <title>Complete and draft genome sequences of new strains and members of some known species of the genus Rathayibacter isolated from plants.</title>
        <authorList>
            <person name="Tarlachkov S.V."/>
            <person name="Starodumova I.P."/>
            <person name="Dorofeeva L.V."/>
            <person name="Prisyazhnaya N.V."/>
            <person name="Leyn S."/>
            <person name="Zlamal J."/>
            <person name="Elan M."/>
            <person name="Osterman A.L."/>
            <person name="Nadler S."/>
            <person name="Subbotin S.A."/>
            <person name="Evtushenko L.I."/>
        </authorList>
    </citation>
    <scope>NUCLEOTIDE SEQUENCE [LARGE SCALE GENOMIC DNA]</scope>
    <source>
        <strain evidence="5">VKM Ac-2761</strain>
    </source>
</reference>